<dbReference type="EMBL" id="CM016762">
    <property type="protein sequence ID" value="TMS39693.1"/>
    <property type="molecule type" value="Genomic_DNA"/>
</dbReference>
<name>A0A4V6I8X3_STECR</name>
<keyword evidence="2" id="KW-1185">Reference proteome</keyword>
<proteinExistence type="predicted"/>
<dbReference type="Proteomes" id="UP000298663">
    <property type="component" value="Chromosome X"/>
</dbReference>
<accession>A0A4V6I8X3</accession>
<evidence type="ECO:0000313" key="1">
    <source>
        <dbReference type="EMBL" id="TMS39693.1"/>
    </source>
</evidence>
<evidence type="ECO:0000313" key="2">
    <source>
        <dbReference type="Proteomes" id="UP000298663"/>
    </source>
</evidence>
<sequence length="167" mass="19459">MQRSLSRIRDNFGPSHVPCKLFAAIKKFSNWRSPARCVRNIQSERQPSTDKRSHECVSAAVDQKFCLRRRVPISKANAVPWKETRVDRNPKGGFRSTSEHWAPVFFLEQYGFQEKDGNTFGKFCKTGLLILAKDLRRRSQCPLKPFARERDPWVIPQCMTPSLIFRF</sequence>
<reference evidence="1 2" key="1">
    <citation type="journal article" date="2015" name="Genome Biol.">
        <title>Comparative genomics of Steinernema reveals deeply conserved gene regulatory networks.</title>
        <authorList>
            <person name="Dillman A.R."/>
            <person name="Macchietto M."/>
            <person name="Porter C.F."/>
            <person name="Rogers A."/>
            <person name="Williams B."/>
            <person name="Antoshechkin I."/>
            <person name="Lee M.M."/>
            <person name="Goodwin Z."/>
            <person name="Lu X."/>
            <person name="Lewis E.E."/>
            <person name="Goodrich-Blair H."/>
            <person name="Stock S.P."/>
            <person name="Adams B.J."/>
            <person name="Sternberg P.W."/>
            <person name="Mortazavi A."/>
        </authorList>
    </citation>
    <scope>NUCLEOTIDE SEQUENCE [LARGE SCALE GENOMIC DNA]</scope>
    <source>
        <strain evidence="1 2">ALL</strain>
    </source>
</reference>
<organism evidence="1 2">
    <name type="scientific">Steinernema carpocapsae</name>
    <name type="common">Entomopathogenic nematode</name>
    <dbReference type="NCBI Taxonomy" id="34508"/>
    <lineage>
        <taxon>Eukaryota</taxon>
        <taxon>Metazoa</taxon>
        <taxon>Ecdysozoa</taxon>
        <taxon>Nematoda</taxon>
        <taxon>Chromadorea</taxon>
        <taxon>Rhabditida</taxon>
        <taxon>Tylenchina</taxon>
        <taxon>Panagrolaimomorpha</taxon>
        <taxon>Strongyloidoidea</taxon>
        <taxon>Steinernematidae</taxon>
        <taxon>Steinernema</taxon>
    </lineage>
</organism>
<protein>
    <submittedName>
        <fullName evidence="1">Uncharacterized protein</fullName>
    </submittedName>
</protein>
<dbReference type="AlphaFoldDB" id="A0A4V6I8X3"/>
<reference evidence="1 2" key="2">
    <citation type="journal article" date="2019" name="G3 (Bethesda)">
        <title>Hybrid Assembly of the Genome of the Entomopathogenic Nematode Steinernema carpocapsae Identifies the X-Chromosome.</title>
        <authorList>
            <person name="Serra L."/>
            <person name="Macchietto M."/>
            <person name="Macias-Munoz A."/>
            <person name="McGill C.J."/>
            <person name="Rodriguez I.M."/>
            <person name="Rodriguez B."/>
            <person name="Murad R."/>
            <person name="Mortazavi A."/>
        </authorList>
    </citation>
    <scope>NUCLEOTIDE SEQUENCE [LARGE SCALE GENOMIC DNA]</scope>
    <source>
        <strain evidence="1 2">ALL</strain>
    </source>
</reference>
<gene>
    <name evidence="1" type="ORF">L596_006177</name>
</gene>